<evidence type="ECO:0000256" key="12">
    <source>
        <dbReference type="ARBA" id="ARBA00023277"/>
    </source>
</evidence>
<dbReference type="InParanoid" id="A0A0C3GYZ3"/>
<dbReference type="GO" id="GO:0005576">
    <property type="term" value="C:extracellular region"/>
    <property type="evidence" value="ECO:0007669"/>
    <property type="project" value="UniProtKB-SubCell"/>
</dbReference>
<dbReference type="GO" id="GO:0030245">
    <property type="term" value="P:cellulose catabolic process"/>
    <property type="evidence" value="ECO:0007669"/>
    <property type="project" value="UniProtKB-KW"/>
</dbReference>
<dbReference type="HOGENOM" id="CLU_031730_4_2_1"/>
<evidence type="ECO:0000256" key="15">
    <source>
        <dbReference type="ARBA" id="ARBA00045077"/>
    </source>
</evidence>
<comment type="similarity">
    <text evidence="14">Belongs to the polysaccharide monooxygenase AA9 family.</text>
</comment>
<dbReference type="Gene3D" id="2.70.50.70">
    <property type="match status" value="1"/>
</dbReference>
<evidence type="ECO:0000256" key="10">
    <source>
        <dbReference type="ARBA" id="ARBA00023157"/>
    </source>
</evidence>
<dbReference type="CDD" id="cd21175">
    <property type="entry name" value="LPMO_AA9"/>
    <property type="match status" value="1"/>
</dbReference>
<evidence type="ECO:0000256" key="8">
    <source>
        <dbReference type="ARBA" id="ARBA00023008"/>
    </source>
</evidence>
<feature type="domain" description="Auxiliary Activity family 9 catalytic" evidence="18">
    <location>
        <begin position="17"/>
        <end position="220"/>
    </location>
</feature>
<keyword evidence="3" id="KW-0964">Secreted</keyword>
<keyword evidence="19" id="KW-0378">Hydrolase</keyword>
<reference evidence="20" key="2">
    <citation type="submission" date="2015-01" db="EMBL/GenBank/DDBJ databases">
        <title>Evolutionary Origins and Diversification of the Mycorrhizal Mutualists.</title>
        <authorList>
            <consortium name="DOE Joint Genome Institute"/>
            <consortium name="Mycorrhizal Genomics Consortium"/>
            <person name="Kohler A."/>
            <person name="Kuo A."/>
            <person name="Nagy L.G."/>
            <person name="Floudas D."/>
            <person name="Copeland A."/>
            <person name="Barry K.W."/>
            <person name="Cichocki N."/>
            <person name="Veneault-Fourrey C."/>
            <person name="LaButti K."/>
            <person name="Lindquist E.A."/>
            <person name="Lipzen A."/>
            <person name="Lundell T."/>
            <person name="Morin E."/>
            <person name="Murat C."/>
            <person name="Riley R."/>
            <person name="Ohm R."/>
            <person name="Sun H."/>
            <person name="Tunlid A."/>
            <person name="Henrissat B."/>
            <person name="Grigoriev I.V."/>
            <person name="Hibbett D.S."/>
            <person name="Martin F."/>
        </authorList>
    </citation>
    <scope>NUCLEOTIDE SEQUENCE [LARGE SCALE GENOMIC DNA]</scope>
    <source>
        <strain evidence="20">Zn</strain>
    </source>
</reference>
<evidence type="ECO:0000256" key="1">
    <source>
        <dbReference type="ARBA" id="ARBA00001973"/>
    </source>
</evidence>
<dbReference type="EMBL" id="KN832876">
    <property type="protein sequence ID" value="KIN01191.1"/>
    <property type="molecule type" value="Genomic_DNA"/>
</dbReference>
<keyword evidence="13" id="KW-0624">Polysaccharide degradation</keyword>
<reference evidence="19 20" key="1">
    <citation type="submission" date="2014-04" db="EMBL/GenBank/DDBJ databases">
        <authorList>
            <consortium name="DOE Joint Genome Institute"/>
            <person name="Kuo A."/>
            <person name="Martino E."/>
            <person name="Perotto S."/>
            <person name="Kohler A."/>
            <person name="Nagy L.G."/>
            <person name="Floudas D."/>
            <person name="Copeland A."/>
            <person name="Barry K.W."/>
            <person name="Cichocki N."/>
            <person name="Veneault-Fourrey C."/>
            <person name="LaButti K."/>
            <person name="Lindquist E.A."/>
            <person name="Lipzen A."/>
            <person name="Lundell T."/>
            <person name="Morin E."/>
            <person name="Murat C."/>
            <person name="Sun H."/>
            <person name="Tunlid A."/>
            <person name="Henrissat B."/>
            <person name="Grigoriev I.V."/>
            <person name="Hibbett D.S."/>
            <person name="Martin F."/>
            <person name="Nordberg H.P."/>
            <person name="Cantor M.N."/>
            <person name="Hua S.X."/>
        </authorList>
    </citation>
    <scope>NUCLEOTIDE SEQUENCE [LARGE SCALE GENOMIC DNA]</scope>
    <source>
        <strain evidence="19 20">Zn</strain>
    </source>
</reference>
<evidence type="ECO:0000256" key="6">
    <source>
        <dbReference type="ARBA" id="ARBA00023001"/>
    </source>
</evidence>
<protein>
    <recommendedName>
        <fullName evidence="16">lytic cellulose monooxygenase (C4-dehydrogenating)</fullName>
        <ecNumber evidence="16">1.14.99.56</ecNumber>
    </recommendedName>
</protein>
<organism evidence="19 20">
    <name type="scientific">Oidiodendron maius (strain Zn)</name>
    <dbReference type="NCBI Taxonomy" id="913774"/>
    <lineage>
        <taxon>Eukaryota</taxon>
        <taxon>Fungi</taxon>
        <taxon>Dikarya</taxon>
        <taxon>Ascomycota</taxon>
        <taxon>Pezizomycotina</taxon>
        <taxon>Leotiomycetes</taxon>
        <taxon>Leotiomycetes incertae sedis</taxon>
        <taxon>Myxotrichaceae</taxon>
        <taxon>Oidiodendron</taxon>
    </lineage>
</organism>
<keyword evidence="11" id="KW-0325">Glycoprotein</keyword>
<keyword evidence="10" id="KW-1015">Disulfide bond</keyword>
<accession>A0A0C3GYZ3</accession>
<keyword evidence="12" id="KW-0119">Carbohydrate metabolism</keyword>
<evidence type="ECO:0000256" key="13">
    <source>
        <dbReference type="ARBA" id="ARBA00023326"/>
    </source>
</evidence>
<keyword evidence="5 17" id="KW-0732">Signal</keyword>
<sequence length="230" mass="24166">MKTITSLLALAGVVSAHYTFPALIYGGTTTTDWQYVRDWTGSYTYDPVTDVTSLDIRCNVDGTTNLAPDTLSVAAGQNLGFTVNPDIYHPGPLLAYMAKVPSGSTAGTWDGDGTVWFKVYQDEPTVGASALEWPSNAATTVTFKIPAGTPSGDYLFRVEHIGLHVAQSEGGAQFYISCGQITVTGGGSGTPGPLVAFPGAYSPTDPGILIDIYYPIPTNYTPPGPAVWSG</sequence>
<evidence type="ECO:0000256" key="4">
    <source>
        <dbReference type="ARBA" id="ARBA00022723"/>
    </source>
</evidence>
<dbReference type="PANTHER" id="PTHR33353:SF10">
    <property type="entry name" value="ENDO-BETA-1,4-GLUCANASE D"/>
    <property type="match status" value="1"/>
</dbReference>
<evidence type="ECO:0000313" key="20">
    <source>
        <dbReference type="Proteomes" id="UP000054321"/>
    </source>
</evidence>
<comment type="subcellular location">
    <subcellularLocation>
        <location evidence="2">Secreted</location>
    </subcellularLocation>
</comment>
<evidence type="ECO:0000256" key="17">
    <source>
        <dbReference type="SAM" id="SignalP"/>
    </source>
</evidence>
<comment type="cofactor">
    <cofactor evidence="1">
        <name>Cu(2+)</name>
        <dbReference type="ChEBI" id="CHEBI:29036"/>
    </cofactor>
</comment>
<dbReference type="STRING" id="913774.A0A0C3GYZ3"/>
<dbReference type="InterPro" id="IPR005103">
    <property type="entry name" value="AA9_LPMO"/>
</dbReference>
<dbReference type="EC" id="1.14.99.56" evidence="16"/>
<dbReference type="Pfam" id="PF03443">
    <property type="entry name" value="AA9"/>
    <property type="match status" value="1"/>
</dbReference>
<proteinExistence type="inferred from homology"/>
<dbReference type="OrthoDB" id="3496539at2759"/>
<evidence type="ECO:0000256" key="14">
    <source>
        <dbReference type="ARBA" id="ARBA00044502"/>
    </source>
</evidence>
<feature type="chain" id="PRO_5002177968" description="lytic cellulose monooxygenase (C4-dehydrogenating)" evidence="17">
    <location>
        <begin position="17"/>
        <end position="230"/>
    </location>
</feature>
<keyword evidence="4" id="KW-0479">Metal-binding</keyword>
<feature type="signal peptide" evidence="17">
    <location>
        <begin position="1"/>
        <end position="16"/>
    </location>
</feature>
<dbReference type="PANTHER" id="PTHR33353">
    <property type="entry name" value="PUTATIVE (AFU_ORTHOLOGUE AFUA_1G12560)-RELATED"/>
    <property type="match status" value="1"/>
</dbReference>
<keyword evidence="6" id="KW-0136">Cellulose degradation</keyword>
<evidence type="ECO:0000256" key="16">
    <source>
        <dbReference type="ARBA" id="ARBA00047174"/>
    </source>
</evidence>
<evidence type="ECO:0000313" key="19">
    <source>
        <dbReference type="EMBL" id="KIN01191.1"/>
    </source>
</evidence>
<name>A0A0C3GYZ3_OIDMZ</name>
<evidence type="ECO:0000256" key="5">
    <source>
        <dbReference type="ARBA" id="ARBA00022729"/>
    </source>
</evidence>
<keyword evidence="7" id="KW-0560">Oxidoreductase</keyword>
<dbReference type="InterPro" id="IPR049892">
    <property type="entry name" value="AA9"/>
</dbReference>
<keyword evidence="20" id="KW-1185">Reference proteome</keyword>
<dbReference type="Proteomes" id="UP000054321">
    <property type="component" value="Unassembled WGS sequence"/>
</dbReference>
<keyword evidence="9" id="KW-0503">Monooxygenase</keyword>
<dbReference type="GO" id="GO:0046872">
    <property type="term" value="F:metal ion binding"/>
    <property type="evidence" value="ECO:0007669"/>
    <property type="project" value="UniProtKB-KW"/>
</dbReference>
<evidence type="ECO:0000259" key="18">
    <source>
        <dbReference type="Pfam" id="PF03443"/>
    </source>
</evidence>
<dbReference type="GO" id="GO:0004497">
    <property type="term" value="F:monooxygenase activity"/>
    <property type="evidence" value="ECO:0007669"/>
    <property type="project" value="UniProtKB-KW"/>
</dbReference>
<dbReference type="AlphaFoldDB" id="A0A0C3GYZ3"/>
<keyword evidence="8" id="KW-0186">Copper</keyword>
<evidence type="ECO:0000256" key="7">
    <source>
        <dbReference type="ARBA" id="ARBA00023002"/>
    </source>
</evidence>
<gene>
    <name evidence="19" type="ORF">OIDMADRAFT_54327</name>
</gene>
<dbReference type="GO" id="GO:0016787">
    <property type="term" value="F:hydrolase activity"/>
    <property type="evidence" value="ECO:0007669"/>
    <property type="project" value="UniProtKB-KW"/>
</dbReference>
<comment type="catalytic activity">
    <reaction evidence="15">
        <text>[(1-&gt;4)-beta-D-glucosyl]n+m + reduced acceptor + O2 = 4-dehydro-beta-D-glucosyl-[(1-&gt;4)-beta-D-glucosyl]n-1 + [(1-&gt;4)-beta-D-glucosyl]m + acceptor + H2O.</text>
        <dbReference type="EC" id="1.14.99.56"/>
    </reaction>
</comment>
<evidence type="ECO:0000256" key="9">
    <source>
        <dbReference type="ARBA" id="ARBA00023033"/>
    </source>
</evidence>
<evidence type="ECO:0000256" key="2">
    <source>
        <dbReference type="ARBA" id="ARBA00004613"/>
    </source>
</evidence>
<evidence type="ECO:0000256" key="3">
    <source>
        <dbReference type="ARBA" id="ARBA00022525"/>
    </source>
</evidence>
<evidence type="ECO:0000256" key="11">
    <source>
        <dbReference type="ARBA" id="ARBA00023180"/>
    </source>
</evidence>